<keyword evidence="1" id="KW-0175">Coiled coil</keyword>
<proteinExistence type="predicted"/>
<dbReference type="Proteomes" id="UP000007015">
    <property type="component" value="Chromosome 4"/>
</dbReference>
<reference evidence="2 3" key="1">
    <citation type="journal article" date="2005" name="PLoS Biol.">
        <title>The genomes of Oryza sativa: a history of duplications.</title>
        <authorList>
            <person name="Yu J."/>
            <person name="Wang J."/>
            <person name="Lin W."/>
            <person name="Li S."/>
            <person name="Li H."/>
            <person name="Zhou J."/>
            <person name="Ni P."/>
            <person name="Dong W."/>
            <person name="Hu S."/>
            <person name="Zeng C."/>
            <person name="Zhang J."/>
            <person name="Zhang Y."/>
            <person name="Li R."/>
            <person name="Xu Z."/>
            <person name="Li S."/>
            <person name="Li X."/>
            <person name="Zheng H."/>
            <person name="Cong L."/>
            <person name="Lin L."/>
            <person name="Yin J."/>
            <person name="Geng J."/>
            <person name="Li G."/>
            <person name="Shi J."/>
            <person name="Liu J."/>
            <person name="Lv H."/>
            <person name="Li J."/>
            <person name="Wang J."/>
            <person name="Deng Y."/>
            <person name="Ran L."/>
            <person name="Shi X."/>
            <person name="Wang X."/>
            <person name="Wu Q."/>
            <person name="Li C."/>
            <person name="Ren X."/>
            <person name="Wang J."/>
            <person name="Wang X."/>
            <person name="Li D."/>
            <person name="Liu D."/>
            <person name="Zhang X."/>
            <person name="Ji Z."/>
            <person name="Zhao W."/>
            <person name="Sun Y."/>
            <person name="Zhang Z."/>
            <person name="Bao J."/>
            <person name="Han Y."/>
            <person name="Dong L."/>
            <person name="Ji J."/>
            <person name="Chen P."/>
            <person name="Wu S."/>
            <person name="Liu J."/>
            <person name="Xiao Y."/>
            <person name="Bu D."/>
            <person name="Tan J."/>
            <person name="Yang L."/>
            <person name="Ye C."/>
            <person name="Zhang J."/>
            <person name="Xu J."/>
            <person name="Zhou Y."/>
            <person name="Yu Y."/>
            <person name="Zhang B."/>
            <person name="Zhuang S."/>
            <person name="Wei H."/>
            <person name="Liu B."/>
            <person name="Lei M."/>
            <person name="Yu H."/>
            <person name="Li Y."/>
            <person name="Xu H."/>
            <person name="Wei S."/>
            <person name="He X."/>
            <person name="Fang L."/>
            <person name="Zhang Z."/>
            <person name="Zhang Y."/>
            <person name="Huang X."/>
            <person name="Su Z."/>
            <person name="Tong W."/>
            <person name="Li J."/>
            <person name="Tong Z."/>
            <person name="Li S."/>
            <person name="Ye J."/>
            <person name="Wang L."/>
            <person name="Fang L."/>
            <person name="Lei T."/>
            <person name="Chen C."/>
            <person name="Chen H."/>
            <person name="Xu Z."/>
            <person name="Li H."/>
            <person name="Huang H."/>
            <person name="Zhang F."/>
            <person name="Xu H."/>
            <person name="Li N."/>
            <person name="Zhao C."/>
            <person name="Li S."/>
            <person name="Dong L."/>
            <person name="Huang Y."/>
            <person name="Li L."/>
            <person name="Xi Y."/>
            <person name="Qi Q."/>
            <person name="Li W."/>
            <person name="Zhang B."/>
            <person name="Hu W."/>
            <person name="Zhang Y."/>
            <person name="Tian X."/>
            <person name="Jiao Y."/>
            <person name="Liang X."/>
            <person name="Jin J."/>
            <person name="Gao L."/>
            <person name="Zheng W."/>
            <person name="Hao B."/>
            <person name="Liu S."/>
            <person name="Wang W."/>
            <person name="Yuan L."/>
            <person name="Cao M."/>
            <person name="McDermott J."/>
            <person name="Samudrala R."/>
            <person name="Wang J."/>
            <person name="Wong G.K."/>
            <person name="Yang H."/>
        </authorList>
    </citation>
    <scope>NUCLEOTIDE SEQUENCE [LARGE SCALE GENOMIC DNA]</scope>
    <source>
        <strain evidence="3">cv. 93-11</strain>
    </source>
</reference>
<evidence type="ECO:0000313" key="3">
    <source>
        <dbReference type="Proteomes" id="UP000007015"/>
    </source>
</evidence>
<dbReference type="Gramene" id="BGIOSGA016237-TA">
    <property type="protein sequence ID" value="BGIOSGA016237-PA"/>
    <property type="gene ID" value="BGIOSGA016237"/>
</dbReference>
<feature type="coiled-coil region" evidence="1">
    <location>
        <begin position="88"/>
        <end position="115"/>
    </location>
</feature>
<evidence type="ECO:0000256" key="1">
    <source>
        <dbReference type="SAM" id="Coils"/>
    </source>
</evidence>
<dbReference type="OMA" id="LGWFLQK"/>
<keyword evidence="3" id="KW-1185">Reference proteome</keyword>
<accession>A2XSL3</accession>
<dbReference type="PANTHER" id="PTHR36037">
    <property type="entry name" value="RNA-DIRECTED DNA POLYMERASE (REVERSE TRANSCRIPTASE)-RELATED FAMILY PROTEIN"/>
    <property type="match status" value="1"/>
</dbReference>
<protein>
    <submittedName>
        <fullName evidence="2">Uncharacterized protein</fullName>
    </submittedName>
</protein>
<gene>
    <name evidence="2" type="ORF">OsI_15602</name>
</gene>
<sequence>MESDFDAFMEWLSKEISLAEEENRKLSVEISSVAETTLKDSIQLDADIAELESSLKKIDSEGLKHLEASHIAELSVSTDSCRDQIKFDKDYKYEVLELNQQLEKYENDLKLLENQKRFEFPTDICTISSAEAMWELESMLSEANVLDFKDNCLRVFLKEAVLTPECLMYGKESDCSVNSFVSDHELLIEVGENMEPKKVQIFPDDTCVDILLDKLKASREIISTTSLGWIIRQFQHHIIINTLRRSLVKDANNSRHSFEYIDKDGTILAHLAGGIDAFIKISADWPLSSCGLKLISIQSSRAQSADISLALLCKTKELANGLELQTRRHLVKFVDAIEDILFREMRS</sequence>
<dbReference type="AlphaFoldDB" id="A2XSL3"/>
<dbReference type="HOGENOM" id="CLU_052108_0_0_1"/>
<dbReference type="EMBL" id="CM000129">
    <property type="protein sequence ID" value="EAY93823.1"/>
    <property type="molecule type" value="Genomic_DNA"/>
</dbReference>
<organism evidence="2 3">
    <name type="scientific">Oryza sativa subsp. indica</name>
    <name type="common">Rice</name>
    <dbReference type="NCBI Taxonomy" id="39946"/>
    <lineage>
        <taxon>Eukaryota</taxon>
        <taxon>Viridiplantae</taxon>
        <taxon>Streptophyta</taxon>
        <taxon>Embryophyta</taxon>
        <taxon>Tracheophyta</taxon>
        <taxon>Spermatophyta</taxon>
        <taxon>Magnoliopsida</taxon>
        <taxon>Liliopsida</taxon>
        <taxon>Poales</taxon>
        <taxon>Poaceae</taxon>
        <taxon>BOP clade</taxon>
        <taxon>Oryzoideae</taxon>
        <taxon>Oryzeae</taxon>
        <taxon>Oryzinae</taxon>
        <taxon>Oryza</taxon>
        <taxon>Oryza sativa</taxon>
    </lineage>
</organism>
<evidence type="ECO:0000313" key="2">
    <source>
        <dbReference type="EMBL" id="EAY93823.1"/>
    </source>
</evidence>
<dbReference type="PANTHER" id="PTHR36037:SF1">
    <property type="entry name" value="RNA-DIRECTED DNA POLYMERASE (REVERSE TRANSCRIPTASE)-RELATED FAMILY PROTEIN"/>
    <property type="match status" value="1"/>
</dbReference>
<dbReference type="STRING" id="39946.A2XSL3"/>
<name>A2XSL3_ORYSI</name>